<gene>
    <name evidence="2" type="ORF">KTU01_12960</name>
</gene>
<dbReference type="RefSeq" id="WP_157093455.1">
    <property type="nucleotide sequence ID" value="NZ_BJZS01000033.1"/>
</dbReference>
<organism evidence="2 3">
    <name type="scientific">Kocuria turfanensis</name>
    <dbReference type="NCBI Taxonomy" id="388357"/>
    <lineage>
        <taxon>Bacteria</taxon>
        <taxon>Bacillati</taxon>
        <taxon>Actinomycetota</taxon>
        <taxon>Actinomycetes</taxon>
        <taxon>Micrococcales</taxon>
        <taxon>Micrococcaceae</taxon>
        <taxon>Kocuria</taxon>
    </lineage>
</organism>
<reference evidence="2 3" key="1">
    <citation type="submission" date="2019-07" db="EMBL/GenBank/DDBJ databases">
        <title>Whole genome shotgun sequence of Kocuria turfanensis NBRC 107627.</title>
        <authorList>
            <person name="Hosoyama A."/>
            <person name="Uohara A."/>
            <person name="Ohji S."/>
            <person name="Ichikawa N."/>
        </authorList>
    </citation>
    <scope>NUCLEOTIDE SEQUENCE [LARGE SCALE GENOMIC DNA]</scope>
    <source>
        <strain evidence="2 3">NBRC 107627</strain>
    </source>
</reference>
<proteinExistence type="predicted"/>
<keyword evidence="1" id="KW-0812">Transmembrane</keyword>
<sequence length="55" mass="5954">MLIFQVLLSTIALVLLVAALLDGAATLALIAAMMLMIALSGVFIAYRREKHLGRR</sequence>
<evidence type="ECO:0000256" key="1">
    <source>
        <dbReference type="SAM" id="Phobius"/>
    </source>
</evidence>
<keyword evidence="1" id="KW-1133">Transmembrane helix</keyword>
<keyword evidence="3" id="KW-1185">Reference proteome</keyword>
<evidence type="ECO:0000313" key="3">
    <source>
        <dbReference type="Proteomes" id="UP000321103"/>
    </source>
</evidence>
<protein>
    <submittedName>
        <fullName evidence="2">Uncharacterized protein</fullName>
    </submittedName>
</protein>
<accession>A0A512IBU9</accession>
<keyword evidence="1" id="KW-0472">Membrane</keyword>
<comment type="caution">
    <text evidence="2">The sequence shown here is derived from an EMBL/GenBank/DDBJ whole genome shotgun (WGS) entry which is preliminary data.</text>
</comment>
<feature type="transmembrane region" description="Helical" evidence="1">
    <location>
        <begin position="28"/>
        <end position="46"/>
    </location>
</feature>
<name>A0A512IBU9_9MICC</name>
<dbReference type="AlphaFoldDB" id="A0A512IBU9"/>
<dbReference type="EMBL" id="BJZS01000033">
    <property type="protein sequence ID" value="GEO95173.1"/>
    <property type="molecule type" value="Genomic_DNA"/>
</dbReference>
<evidence type="ECO:0000313" key="2">
    <source>
        <dbReference type="EMBL" id="GEO95173.1"/>
    </source>
</evidence>
<dbReference type="Proteomes" id="UP000321103">
    <property type="component" value="Unassembled WGS sequence"/>
</dbReference>